<evidence type="ECO:0000256" key="1">
    <source>
        <dbReference type="SAM" id="MobiDB-lite"/>
    </source>
</evidence>
<dbReference type="HOGENOM" id="CLU_1537230_0_0_4"/>
<geneLocation type="plasmid" evidence="2 3">
    <name>pBVIE03</name>
</geneLocation>
<reference evidence="2 3" key="1">
    <citation type="submission" date="2007-03" db="EMBL/GenBank/DDBJ databases">
        <title>Complete sequence of plasmid pBVIE03 of Burkholderia vietnamiensis G4.</title>
        <authorList>
            <consortium name="US DOE Joint Genome Institute"/>
            <person name="Copeland A."/>
            <person name="Lucas S."/>
            <person name="Lapidus A."/>
            <person name="Barry K."/>
            <person name="Detter J.C."/>
            <person name="Glavina del Rio T."/>
            <person name="Hammon N."/>
            <person name="Israni S."/>
            <person name="Dalin E."/>
            <person name="Tice H."/>
            <person name="Pitluck S."/>
            <person name="Chain P."/>
            <person name="Malfatti S."/>
            <person name="Shin M."/>
            <person name="Vergez L."/>
            <person name="Schmutz J."/>
            <person name="Larimer F."/>
            <person name="Land M."/>
            <person name="Hauser L."/>
            <person name="Kyrpides N."/>
            <person name="Tiedje J."/>
            <person name="Richardson P."/>
        </authorList>
    </citation>
    <scope>NUCLEOTIDE SEQUENCE [LARGE SCALE GENOMIC DNA]</scope>
    <source>
        <strain evidence="3">G4 / LMG 22486</strain>
        <plasmid evidence="2 3">pBVIE03</plasmid>
    </source>
</reference>
<accession>A4JVR0</accession>
<protein>
    <submittedName>
        <fullName evidence="2">Uncharacterized protein</fullName>
    </submittedName>
</protein>
<dbReference type="Proteomes" id="UP000002287">
    <property type="component" value="Plasmid pBVIE03"/>
</dbReference>
<gene>
    <name evidence="2" type="ordered locus">Bcep1808_7488</name>
</gene>
<feature type="region of interest" description="Disordered" evidence="1">
    <location>
        <begin position="1"/>
        <end position="20"/>
    </location>
</feature>
<dbReference type="KEGG" id="bvi:Bcep1808_7488"/>
<evidence type="ECO:0000313" key="3">
    <source>
        <dbReference type="Proteomes" id="UP000002287"/>
    </source>
</evidence>
<organism evidence="2 3">
    <name type="scientific">Burkholderia vietnamiensis (strain G4 / LMG 22486)</name>
    <name type="common">Burkholderia cepacia (strain R1808)</name>
    <dbReference type="NCBI Taxonomy" id="269482"/>
    <lineage>
        <taxon>Bacteria</taxon>
        <taxon>Pseudomonadati</taxon>
        <taxon>Pseudomonadota</taxon>
        <taxon>Betaproteobacteria</taxon>
        <taxon>Burkholderiales</taxon>
        <taxon>Burkholderiaceae</taxon>
        <taxon>Burkholderia</taxon>
        <taxon>Burkholderia cepacia complex</taxon>
    </lineage>
</organism>
<name>A4JVR0_BURVG</name>
<evidence type="ECO:0000313" key="2">
    <source>
        <dbReference type="EMBL" id="ABO60363.1"/>
    </source>
</evidence>
<dbReference type="EMBL" id="CP000619">
    <property type="protein sequence ID" value="ABO60363.1"/>
    <property type="molecule type" value="Genomic_DNA"/>
</dbReference>
<dbReference type="AlphaFoldDB" id="A4JVR0"/>
<keyword evidence="2" id="KW-0614">Plasmid</keyword>
<proteinExistence type="predicted"/>
<sequence length="174" mass="19629">MIRGHLDSAGPAVESTPKVGKPLTDRMLETLVELARGTRVESEEFFAWPRWTFQSSINMRTSLGCPTRVMLKGLHERGLLEVRKGKTWLIQINDAGRQALIAHDLVKKSKKASPFKRYSISYSITQLGSMRTAAQPVTARTEKEAFAKLTKSLKARNSHYEYTDFKTEWVSANG</sequence>